<dbReference type="PANTHER" id="PTHR35304:SF3">
    <property type="entry name" value="CATHEPSIN PROPEPTIDE INHIBITOR DOMAIN-CONTAINING PROTEIN"/>
    <property type="match status" value="1"/>
</dbReference>
<proteinExistence type="predicted"/>
<sequence>MPRSILWSVIFFARVFNLDAEGDQDIKTTMNSGCDAQSLHGDGAPIRVTFEKIYKWPEADVEFLRDLSKNEQRDGMDQSVSNSERRVYHMGLASRQRYLRSYTFRRMTASEKIKRWFKEKLRR</sequence>
<reference evidence="2 3" key="1">
    <citation type="journal article" date="2019" name="Plant Biotechnol. J.">
        <title>The red bayberry genome and genetic basis of sex determination.</title>
        <authorList>
            <person name="Jia H.M."/>
            <person name="Jia H.J."/>
            <person name="Cai Q.L."/>
            <person name="Wang Y."/>
            <person name="Zhao H.B."/>
            <person name="Yang W.F."/>
            <person name="Wang G.Y."/>
            <person name="Li Y.H."/>
            <person name="Zhan D.L."/>
            <person name="Shen Y.T."/>
            <person name="Niu Q.F."/>
            <person name="Chang L."/>
            <person name="Qiu J."/>
            <person name="Zhao L."/>
            <person name="Xie H.B."/>
            <person name="Fu W.Y."/>
            <person name="Jin J."/>
            <person name="Li X.W."/>
            <person name="Jiao Y."/>
            <person name="Zhou C.C."/>
            <person name="Tu T."/>
            <person name="Chai C.Y."/>
            <person name="Gao J.L."/>
            <person name="Fan L.J."/>
            <person name="van de Weg E."/>
            <person name="Wang J.Y."/>
            <person name="Gao Z.S."/>
        </authorList>
    </citation>
    <scope>NUCLEOTIDE SEQUENCE [LARGE SCALE GENOMIC DNA]</scope>
    <source>
        <tissue evidence="2">Leaves</tissue>
    </source>
</reference>
<dbReference type="Proteomes" id="UP000516437">
    <property type="component" value="Chromosome 8"/>
</dbReference>
<feature type="signal peptide" evidence="1">
    <location>
        <begin position="1"/>
        <end position="20"/>
    </location>
</feature>
<evidence type="ECO:0000313" key="3">
    <source>
        <dbReference type="Proteomes" id="UP000516437"/>
    </source>
</evidence>
<gene>
    <name evidence="2" type="ORF">CJ030_MR8G019485</name>
</gene>
<evidence type="ECO:0000256" key="1">
    <source>
        <dbReference type="SAM" id="SignalP"/>
    </source>
</evidence>
<dbReference type="AlphaFoldDB" id="A0A6A1UQ92"/>
<name>A0A6A1UQ92_9ROSI</name>
<dbReference type="OrthoDB" id="1928091at2759"/>
<dbReference type="EMBL" id="RXIC02000026">
    <property type="protein sequence ID" value="KAB1202413.1"/>
    <property type="molecule type" value="Genomic_DNA"/>
</dbReference>
<accession>A0A6A1UQ92</accession>
<evidence type="ECO:0000313" key="2">
    <source>
        <dbReference type="EMBL" id="KAB1202413.1"/>
    </source>
</evidence>
<comment type="caution">
    <text evidence="2">The sequence shown here is derived from an EMBL/GenBank/DDBJ whole genome shotgun (WGS) entry which is preliminary data.</text>
</comment>
<feature type="chain" id="PRO_5025544500" evidence="1">
    <location>
        <begin position="21"/>
        <end position="123"/>
    </location>
</feature>
<keyword evidence="3" id="KW-1185">Reference proteome</keyword>
<protein>
    <submittedName>
        <fullName evidence="2">Uncharacterized protein</fullName>
    </submittedName>
</protein>
<organism evidence="2 3">
    <name type="scientific">Morella rubra</name>
    <name type="common">Chinese bayberry</name>
    <dbReference type="NCBI Taxonomy" id="262757"/>
    <lineage>
        <taxon>Eukaryota</taxon>
        <taxon>Viridiplantae</taxon>
        <taxon>Streptophyta</taxon>
        <taxon>Embryophyta</taxon>
        <taxon>Tracheophyta</taxon>
        <taxon>Spermatophyta</taxon>
        <taxon>Magnoliopsida</taxon>
        <taxon>eudicotyledons</taxon>
        <taxon>Gunneridae</taxon>
        <taxon>Pentapetalae</taxon>
        <taxon>rosids</taxon>
        <taxon>fabids</taxon>
        <taxon>Fagales</taxon>
        <taxon>Myricaceae</taxon>
        <taxon>Morella</taxon>
    </lineage>
</organism>
<keyword evidence="1" id="KW-0732">Signal</keyword>
<dbReference type="PANTHER" id="PTHR35304">
    <property type="entry name" value="OS05G0120300 PROTEIN-RELATED"/>
    <property type="match status" value="1"/>
</dbReference>